<keyword evidence="3" id="KW-1185">Reference proteome</keyword>
<dbReference type="AlphaFoldDB" id="S3W8Y1"/>
<reference evidence="2" key="1">
    <citation type="submission" date="2013-04" db="EMBL/GenBank/DDBJ databases">
        <authorList>
            <person name="Harkins D.M."/>
            <person name="Durkin A.S."/>
            <person name="Selengut J.D."/>
            <person name="Sanka R."/>
            <person name="DePew J."/>
            <person name="Purushe J."/>
            <person name="Ahmed A."/>
            <person name="van der Linden H."/>
            <person name="Goris M.G.A."/>
            <person name="Hartskeerl R.A."/>
            <person name="Vinetz J.M."/>
            <person name="Sutton G.G."/>
            <person name="Nelson W.C."/>
            <person name="Fouts D.E."/>
        </authorList>
    </citation>
    <scope>NUCLEOTIDE SEQUENCE [LARGE SCALE GENOMIC DNA]</scope>
    <source>
        <strain evidence="2">BUT 6</strain>
    </source>
</reference>
<dbReference type="Proteomes" id="UP000014540">
    <property type="component" value="Unassembled WGS sequence"/>
</dbReference>
<comment type="caution">
    <text evidence="2">The sequence shown here is derived from an EMBL/GenBank/DDBJ whole genome shotgun (WGS) entry which is preliminary data.</text>
</comment>
<gene>
    <name evidence="2" type="ORF">LEP1GSC058_1336</name>
</gene>
<dbReference type="STRING" id="1193011.LEP1GSC058_1336"/>
<feature type="region of interest" description="Disordered" evidence="1">
    <location>
        <begin position="43"/>
        <end position="64"/>
    </location>
</feature>
<organism evidence="2 3">
    <name type="scientific">Leptospira fainei serovar Hurstbridge str. BUT 6</name>
    <dbReference type="NCBI Taxonomy" id="1193011"/>
    <lineage>
        <taxon>Bacteria</taxon>
        <taxon>Pseudomonadati</taxon>
        <taxon>Spirochaetota</taxon>
        <taxon>Spirochaetia</taxon>
        <taxon>Leptospirales</taxon>
        <taxon>Leptospiraceae</taxon>
        <taxon>Leptospira</taxon>
    </lineage>
</organism>
<accession>S3W8Y1</accession>
<name>S3W8Y1_9LEPT</name>
<sequence length="64" mass="7574">MPLQIPLYYLDLPYREKRFKSKLNRFGRFIRVFLPEFTEKSPQTRINSGKTRLRKAGQEAAAIS</sequence>
<protein>
    <submittedName>
        <fullName evidence="2">Uncharacterized protein</fullName>
    </submittedName>
</protein>
<evidence type="ECO:0000256" key="1">
    <source>
        <dbReference type="SAM" id="MobiDB-lite"/>
    </source>
</evidence>
<dbReference type="EMBL" id="AKWZ02000001">
    <property type="protein sequence ID" value="EPG76477.1"/>
    <property type="molecule type" value="Genomic_DNA"/>
</dbReference>
<evidence type="ECO:0000313" key="3">
    <source>
        <dbReference type="Proteomes" id="UP000014540"/>
    </source>
</evidence>
<proteinExistence type="predicted"/>
<evidence type="ECO:0000313" key="2">
    <source>
        <dbReference type="EMBL" id="EPG76477.1"/>
    </source>
</evidence>